<proteinExistence type="predicted"/>
<dbReference type="AlphaFoldDB" id="A0A6C2USB2"/>
<name>A0A6C2USB2_9BACT</name>
<evidence type="ECO:0000313" key="2">
    <source>
        <dbReference type="Proteomes" id="UP000346198"/>
    </source>
</evidence>
<evidence type="ECO:0000313" key="1">
    <source>
        <dbReference type="EMBL" id="VGO22144.1"/>
    </source>
</evidence>
<reference evidence="1 2" key="1">
    <citation type="submission" date="2019-04" db="EMBL/GenBank/DDBJ databases">
        <authorList>
            <person name="Van Vliet M D."/>
        </authorList>
    </citation>
    <scope>NUCLEOTIDE SEQUENCE [LARGE SCALE GENOMIC DNA]</scope>
    <source>
        <strain evidence="1 2">F21</strain>
    </source>
</reference>
<organism evidence="1 2">
    <name type="scientific">Pontiella sulfatireligans</name>
    <dbReference type="NCBI Taxonomy" id="2750658"/>
    <lineage>
        <taxon>Bacteria</taxon>
        <taxon>Pseudomonadati</taxon>
        <taxon>Kiritimatiellota</taxon>
        <taxon>Kiritimatiellia</taxon>
        <taxon>Kiritimatiellales</taxon>
        <taxon>Pontiellaceae</taxon>
        <taxon>Pontiella</taxon>
    </lineage>
</organism>
<sequence>MNYENRLYMVLYPNTALIASQLEPKMFAKHYTSGSSRHYSGKLVFAEVDVDYRNDYFDIENMLKELMPHEDGRLKATKFIASYRVLEHVDFSAIGRLYLSTEEGHCIGLDRGEHDISHAETIRIYAEIAPMRLLVMSKLTPPEFGKRITKPGHTKAAPKQFYTQLNIDIPEFLKEFEQNPFKPSPVAALHPSTIRDAFLDLTTSPEKNSKGLSLDSNLDSISYRQLKHGFTFATEGENIFYPLPSQREIEAKNLKFWRTM</sequence>
<keyword evidence="2" id="KW-1185">Reference proteome</keyword>
<protein>
    <submittedName>
        <fullName evidence="1">Uncharacterized protein</fullName>
    </submittedName>
</protein>
<accession>A0A6C2USB2</accession>
<dbReference type="RefSeq" id="WP_136063546.1">
    <property type="nucleotide sequence ID" value="NZ_CAAHFH010000002.1"/>
</dbReference>
<gene>
    <name evidence="1" type="ORF">SCARR_04225</name>
</gene>
<dbReference type="EMBL" id="CAAHFH010000002">
    <property type="protein sequence ID" value="VGO22144.1"/>
    <property type="molecule type" value="Genomic_DNA"/>
</dbReference>
<dbReference type="Proteomes" id="UP000346198">
    <property type="component" value="Unassembled WGS sequence"/>
</dbReference>